<dbReference type="OrthoDB" id="9790745at2"/>
<sequence length="125" mass="14352">MHELKLKRSYEPESEEDGARILVDRLWPRGESKVKADLTEWDKSIAPESGLRRAFHEGELSFEEFKKKYLAQLDASDDARVFASHVKDLLEKGNVTLLFASKDEAHNNAVVLKEWLDQKPGLDRS</sequence>
<accession>A0A140DS36</accession>
<dbReference type="EMBL" id="CP011391">
    <property type="protein sequence ID" value="AMK53463.1"/>
    <property type="molecule type" value="Genomic_DNA"/>
</dbReference>
<dbReference type="PANTHER" id="PTHR36849">
    <property type="entry name" value="CYTOPLASMIC PROTEIN-RELATED"/>
    <property type="match status" value="1"/>
</dbReference>
<dbReference type="STRING" id="1702221.AALO17_03290"/>
<dbReference type="RefSeq" id="WP_067554608.1">
    <property type="nucleotide sequence ID" value="NZ_CAJTBG010000025.1"/>
</dbReference>
<dbReference type="PATRIC" id="fig|1702221.3.peg.317"/>
<reference evidence="1 2" key="1">
    <citation type="journal article" date="2016" name="Gut Pathog.">
        <title>Whole genome sequencing of "Faecalibaculum rodentium" ALO17, isolated from C57BL/6J laboratory mouse feces.</title>
        <authorList>
            <person name="Lim S."/>
            <person name="Chang D.H."/>
            <person name="Ahn S."/>
            <person name="Kim B.C."/>
        </authorList>
    </citation>
    <scope>NUCLEOTIDE SEQUENCE [LARGE SCALE GENOMIC DNA]</scope>
    <source>
        <strain evidence="1 2">Alo17</strain>
    </source>
</reference>
<dbReference type="GeneID" id="78477197"/>
<evidence type="ECO:0000313" key="2">
    <source>
        <dbReference type="Proteomes" id="UP000069771"/>
    </source>
</evidence>
<dbReference type="Pfam" id="PF22752">
    <property type="entry name" value="DUF488-N3i"/>
    <property type="match status" value="1"/>
</dbReference>
<dbReference type="InterPro" id="IPR052552">
    <property type="entry name" value="YeaO-like"/>
</dbReference>
<proteinExistence type="predicted"/>
<name>A0A140DS36_9FIRM</name>
<evidence type="ECO:0000313" key="1">
    <source>
        <dbReference type="EMBL" id="AMK53463.1"/>
    </source>
</evidence>
<organism evidence="1 2">
    <name type="scientific">Faecalibaculum rodentium</name>
    <dbReference type="NCBI Taxonomy" id="1702221"/>
    <lineage>
        <taxon>Bacteria</taxon>
        <taxon>Bacillati</taxon>
        <taxon>Bacillota</taxon>
        <taxon>Erysipelotrichia</taxon>
        <taxon>Erysipelotrichales</taxon>
        <taxon>Erysipelotrichaceae</taxon>
        <taxon>Faecalibaculum</taxon>
    </lineage>
</organism>
<dbReference type="AlphaFoldDB" id="A0A140DS36"/>
<protein>
    <recommendedName>
        <fullName evidence="3">MarR family transcriptional regulator</fullName>
    </recommendedName>
</protein>
<gene>
    <name evidence="1" type="ORF">AALO17_03290</name>
</gene>
<dbReference type="Proteomes" id="UP000069771">
    <property type="component" value="Chromosome"/>
</dbReference>
<evidence type="ECO:0008006" key="3">
    <source>
        <dbReference type="Google" id="ProtNLM"/>
    </source>
</evidence>
<dbReference type="PANTHER" id="PTHR36849:SF1">
    <property type="entry name" value="CYTOPLASMIC PROTEIN"/>
    <property type="match status" value="1"/>
</dbReference>
<keyword evidence="2" id="KW-1185">Reference proteome</keyword>
<dbReference type="KEGG" id="fro:AALO17_03290"/>